<accession>A0AAV5JQW1</accession>
<protein>
    <submittedName>
        <fullName evidence="2">Uncharacterized protein</fullName>
    </submittedName>
</protein>
<dbReference type="Proteomes" id="UP001054252">
    <property type="component" value="Unassembled WGS sequence"/>
</dbReference>
<comment type="caution">
    <text evidence="2">The sequence shown here is derived from an EMBL/GenBank/DDBJ whole genome shotgun (WGS) entry which is preliminary data.</text>
</comment>
<proteinExistence type="predicted"/>
<reference evidence="2 3" key="1">
    <citation type="journal article" date="2021" name="Commun. Biol.">
        <title>The genome of Shorea leprosula (Dipterocarpaceae) highlights the ecological relevance of drought in aseasonal tropical rainforests.</title>
        <authorList>
            <person name="Ng K.K.S."/>
            <person name="Kobayashi M.J."/>
            <person name="Fawcett J.A."/>
            <person name="Hatakeyama M."/>
            <person name="Paape T."/>
            <person name="Ng C.H."/>
            <person name="Ang C.C."/>
            <person name="Tnah L.H."/>
            <person name="Lee C.T."/>
            <person name="Nishiyama T."/>
            <person name="Sese J."/>
            <person name="O'Brien M.J."/>
            <person name="Copetti D."/>
            <person name="Mohd Noor M.I."/>
            <person name="Ong R.C."/>
            <person name="Putra M."/>
            <person name="Sireger I.Z."/>
            <person name="Indrioko S."/>
            <person name="Kosugi Y."/>
            <person name="Izuno A."/>
            <person name="Isagi Y."/>
            <person name="Lee S.L."/>
            <person name="Shimizu K.K."/>
        </authorList>
    </citation>
    <scope>NUCLEOTIDE SEQUENCE [LARGE SCALE GENOMIC DNA]</scope>
    <source>
        <strain evidence="2">214</strain>
    </source>
</reference>
<organism evidence="2 3">
    <name type="scientific">Rubroshorea leprosula</name>
    <dbReference type="NCBI Taxonomy" id="152421"/>
    <lineage>
        <taxon>Eukaryota</taxon>
        <taxon>Viridiplantae</taxon>
        <taxon>Streptophyta</taxon>
        <taxon>Embryophyta</taxon>
        <taxon>Tracheophyta</taxon>
        <taxon>Spermatophyta</taxon>
        <taxon>Magnoliopsida</taxon>
        <taxon>eudicotyledons</taxon>
        <taxon>Gunneridae</taxon>
        <taxon>Pentapetalae</taxon>
        <taxon>rosids</taxon>
        <taxon>malvids</taxon>
        <taxon>Malvales</taxon>
        <taxon>Dipterocarpaceae</taxon>
        <taxon>Rubroshorea</taxon>
    </lineage>
</organism>
<evidence type="ECO:0000313" key="2">
    <source>
        <dbReference type="EMBL" id="GKV13672.1"/>
    </source>
</evidence>
<dbReference type="EMBL" id="BPVZ01000039">
    <property type="protein sequence ID" value="GKV13672.1"/>
    <property type="molecule type" value="Genomic_DNA"/>
</dbReference>
<feature type="region of interest" description="Disordered" evidence="1">
    <location>
        <begin position="63"/>
        <end position="85"/>
    </location>
</feature>
<keyword evidence="3" id="KW-1185">Reference proteome</keyword>
<dbReference type="AlphaFoldDB" id="A0AAV5JQW1"/>
<sequence length="85" mass="9757">MAIAVQNQSINISKKIKATEGIKKPPLQNCYLLIKGQTFFTVMNPNQTLDLFQIKESHNKIRDHKSLHKQNAGRTEQNQNRAELI</sequence>
<gene>
    <name evidence="2" type="ORF">SLEP1_g24658</name>
</gene>
<evidence type="ECO:0000313" key="3">
    <source>
        <dbReference type="Proteomes" id="UP001054252"/>
    </source>
</evidence>
<feature type="compositionally biased region" description="Polar residues" evidence="1">
    <location>
        <begin position="72"/>
        <end position="85"/>
    </location>
</feature>
<name>A0AAV5JQW1_9ROSI</name>
<evidence type="ECO:0000256" key="1">
    <source>
        <dbReference type="SAM" id="MobiDB-lite"/>
    </source>
</evidence>